<evidence type="ECO:0000256" key="5">
    <source>
        <dbReference type="SAM" id="MobiDB-lite"/>
    </source>
</evidence>
<dbReference type="Proteomes" id="UP000294847">
    <property type="component" value="Chromosome 1"/>
</dbReference>
<dbReference type="Gene3D" id="1.20.1070.10">
    <property type="entry name" value="Rhodopsin 7-helix transmembrane proteins"/>
    <property type="match status" value="1"/>
</dbReference>
<feature type="compositionally biased region" description="Basic and acidic residues" evidence="5">
    <location>
        <begin position="554"/>
        <end position="566"/>
    </location>
</feature>
<keyword evidence="2 6" id="KW-0812">Transmembrane</keyword>
<comment type="subcellular location">
    <subcellularLocation>
        <location evidence="1">Membrane</location>
        <topology evidence="1">Multi-pass membrane protein</topology>
    </subcellularLocation>
</comment>
<dbReference type="AlphaFoldDB" id="A0A4P7N0G8"/>
<evidence type="ECO:0000313" key="7">
    <source>
        <dbReference type="EMBL" id="QBZ54822.1"/>
    </source>
</evidence>
<keyword evidence="4 6" id="KW-0472">Membrane</keyword>
<evidence type="ECO:0000313" key="8">
    <source>
        <dbReference type="Proteomes" id="UP000294847"/>
    </source>
</evidence>
<evidence type="ECO:0000256" key="2">
    <source>
        <dbReference type="ARBA" id="ARBA00022692"/>
    </source>
</evidence>
<feature type="transmembrane region" description="Helical" evidence="6">
    <location>
        <begin position="299"/>
        <end position="323"/>
    </location>
</feature>
<feature type="transmembrane region" description="Helical" evidence="6">
    <location>
        <begin position="56"/>
        <end position="79"/>
    </location>
</feature>
<organism evidence="7 8">
    <name type="scientific">Pyricularia oryzae</name>
    <name type="common">Rice blast fungus</name>
    <name type="synonym">Magnaporthe oryzae</name>
    <dbReference type="NCBI Taxonomy" id="318829"/>
    <lineage>
        <taxon>Eukaryota</taxon>
        <taxon>Fungi</taxon>
        <taxon>Dikarya</taxon>
        <taxon>Ascomycota</taxon>
        <taxon>Pezizomycotina</taxon>
        <taxon>Sordariomycetes</taxon>
        <taxon>Sordariomycetidae</taxon>
        <taxon>Magnaporthales</taxon>
        <taxon>Pyriculariaceae</taxon>
        <taxon>Pyricularia</taxon>
    </lineage>
</organism>
<accession>A0A4P7N0G8</accession>
<evidence type="ECO:0000256" key="3">
    <source>
        <dbReference type="ARBA" id="ARBA00022989"/>
    </source>
</evidence>
<dbReference type="PANTHER" id="PTHR23112">
    <property type="entry name" value="G PROTEIN-COUPLED RECEPTOR 157-RELATED"/>
    <property type="match status" value="1"/>
</dbReference>
<feature type="transmembrane region" description="Helical" evidence="6">
    <location>
        <begin position="160"/>
        <end position="182"/>
    </location>
</feature>
<feature type="region of interest" description="Disordered" evidence="5">
    <location>
        <begin position="330"/>
        <end position="415"/>
    </location>
</feature>
<feature type="transmembrane region" description="Helical" evidence="6">
    <location>
        <begin position="236"/>
        <end position="260"/>
    </location>
</feature>
<reference evidence="7 8" key="1">
    <citation type="journal article" date="2019" name="Mol. Biol. Evol.">
        <title>Blast fungal genomes show frequent chromosomal changes, gene gains and losses, and effector gene turnover.</title>
        <authorList>
            <person name="Gomez Luciano L.B."/>
            <person name="Jason Tsai I."/>
            <person name="Chuma I."/>
            <person name="Tosa Y."/>
            <person name="Chen Y.H."/>
            <person name="Li J.Y."/>
            <person name="Li M.Y."/>
            <person name="Jade Lu M.Y."/>
            <person name="Nakayashiki H."/>
            <person name="Li W.H."/>
        </authorList>
    </citation>
    <scope>NUCLEOTIDE SEQUENCE [LARGE SCALE GENOMIC DNA]</scope>
    <source>
        <strain evidence="7">MZ5-1-6</strain>
    </source>
</reference>
<evidence type="ECO:0000256" key="6">
    <source>
        <dbReference type="SAM" id="Phobius"/>
    </source>
</evidence>
<gene>
    <name evidence="7" type="ORF">PoMZ_10532</name>
</gene>
<dbReference type="EMBL" id="CP034204">
    <property type="protein sequence ID" value="QBZ54822.1"/>
    <property type="molecule type" value="Genomic_DNA"/>
</dbReference>
<dbReference type="SUPFAM" id="SSF81321">
    <property type="entry name" value="Family A G protein-coupled receptor-like"/>
    <property type="match status" value="1"/>
</dbReference>
<feature type="compositionally biased region" description="Low complexity" evidence="5">
    <location>
        <begin position="385"/>
        <end position="415"/>
    </location>
</feature>
<feature type="transmembrane region" description="Helical" evidence="6">
    <location>
        <begin position="449"/>
        <end position="473"/>
    </location>
</feature>
<dbReference type="GO" id="GO:0007189">
    <property type="term" value="P:adenylate cyclase-activating G protein-coupled receptor signaling pathway"/>
    <property type="evidence" value="ECO:0007669"/>
    <property type="project" value="TreeGrafter"/>
</dbReference>
<dbReference type="GO" id="GO:0005886">
    <property type="term" value="C:plasma membrane"/>
    <property type="evidence" value="ECO:0007669"/>
    <property type="project" value="TreeGrafter"/>
</dbReference>
<dbReference type="InterPro" id="IPR017452">
    <property type="entry name" value="GPCR_Rhodpsn_7TM"/>
</dbReference>
<feature type="region of interest" description="Disordered" evidence="5">
    <location>
        <begin position="520"/>
        <end position="580"/>
    </location>
</feature>
<proteinExistence type="predicted"/>
<protein>
    <submittedName>
        <fullName evidence="7">Uncharacterized protein</fullName>
    </submittedName>
</protein>
<dbReference type="VEuPathDB" id="FungiDB:M_BR32_EuGene_00128861"/>
<sequence>MPGFQKWSDMAAVESEINYQPPPPALSSPSPKILPTLEAESGDIFAPLPWGSIQGLTVVTVVACLSFLACLVLSIYITWKLISWNLRPFPPTPPSHQQYGSIPDPRSQTALEYGGANIPPEHLCPQMETSDEAPDVADEKSPRGVRLFVERLRRDPPNQFLILICNLLWADVLQCLAFMLSIHWAAQGSIDTRSRICWAQGWFLAIGDLGSSLMITAIAFHTYLGVVKNYRPTTWAFYVGLVSMWLINYLFAMVGVVLTWRSQSPLFAPVGVWIAVEYRSDKGVVQCGLNPERQDIRLYLHYLWTSLSIFVITVVYIYIYIYLQRSKDQSSTGQHYPYGPYHKMSPRPKTPSPASRESKNSSPARLSTPPIVHSPPKNMPDDEGTTTAQTTTINFKSRSSTSNSSRSNNNNNNNISTRNPAFLLYPLIFILCTAPLSFCSLAGRSSADVPQGYLCFAAVMLGAEGLLDALLYATTRRPIIFSGEQPPTQDTGIDTFAFVRTPPGRKFGNVVFVRGGEADEEAGLGGERGGGGNNNNGTSSSSSSSSGSSSGSDDASHDRRRVEVSEAKPQLAPGRMGGLFQVMSSDGREQRRKKKDNHHLRVSGMDTTRLTIQCETVMSVSVEMDPDMMNRSQASLTSEFSAIDTAYSGPSRISQS</sequence>
<feature type="compositionally biased region" description="Polar residues" evidence="5">
    <location>
        <begin position="352"/>
        <end position="365"/>
    </location>
</feature>
<feature type="transmembrane region" description="Helical" evidence="6">
    <location>
        <begin position="202"/>
        <end position="224"/>
    </location>
</feature>
<dbReference type="InterPro" id="IPR000276">
    <property type="entry name" value="GPCR_Rhodpsn"/>
</dbReference>
<dbReference type="PANTHER" id="PTHR23112:SF37">
    <property type="entry name" value="G PROTEIN-COUPLED RECEPTOR GPR1"/>
    <property type="match status" value="1"/>
</dbReference>
<evidence type="ECO:0000256" key="4">
    <source>
        <dbReference type="ARBA" id="ARBA00023136"/>
    </source>
</evidence>
<keyword evidence="3 6" id="KW-1133">Transmembrane helix</keyword>
<dbReference type="PROSITE" id="PS50262">
    <property type="entry name" value="G_PROTEIN_RECEP_F1_2"/>
    <property type="match status" value="1"/>
</dbReference>
<evidence type="ECO:0000256" key="1">
    <source>
        <dbReference type="ARBA" id="ARBA00004141"/>
    </source>
</evidence>
<name>A0A4P7N0G8_PYROR</name>
<feature type="compositionally biased region" description="Gly residues" evidence="5">
    <location>
        <begin position="523"/>
        <end position="534"/>
    </location>
</feature>
<dbReference type="Pfam" id="PF00001">
    <property type="entry name" value="7tm_1"/>
    <property type="match status" value="1"/>
</dbReference>
<dbReference type="CDD" id="cd00637">
    <property type="entry name" value="7tm_classA_rhodopsin-like"/>
    <property type="match status" value="1"/>
</dbReference>
<feature type="compositionally biased region" description="Low complexity" evidence="5">
    <location>
        <begin position="535"/>
        <end position="553"/>
    </location>
</feature>
<dbReference type="GO" id="GO:0004930">
    <property type="term" value="F:G protein-coupled receptor activity"/>
    <property type="evidence" value="ECO:0007669"/>
    <property type="project" value="InterPro"/>
</dbReference>
<feature type="transmembrane region" description="Helical" evidence="6">
    <location>
        <begin position="422"/>
        <end position="443"/>
    </location>
</feature>